<protein>
    <submittedName>
        <fullName evidence="3">Transposase</fullName>
    </submittedName>
</protein>
<dbReference type="InterPro" id="IPR004291">
    <property type="entry name" value="Transposase_IS66_central"/>
</dbReference>
<proteinExistence type="predicted"/>
<evidence type="ECO:0000313" key="3">
    <source>
        <dbReference type="EMBL" id="MTW18407.1"/>
    </source>
</evidence>
<comment type="caution">
    <text evidence="3">The sequence shown here is derived from an EMBL/GenBank/DDBJ whole genome shotgun (WGS) entry which is preliminary data.</text>
</comment>
<reference evidence="3 4" key="1">
    <citation type="submission" date="2019-11" db="EMBL/GenBank/DDBJ databases">
        <title>Whole-genome sequence of Rhodoplanes serenus DSM 18633, type strain.</title>
        <authorList>
            <person name="Kyndt J.A."/>
            <person name="Meyer T.E."/>
        </authorList>
    </citation>
    <scope>NUCLEOTIDE SEQUENCE [LARGE SCALE GENOMIC DNA]</scope>
    <source>
        <strain evidence="3 4">DSM 18633</strain>
    </source>
</reference>
<organism evidence="3 4">
    <name type="scientific">Rhodoplanes serenus</name>
    <dbReference type="NCBI Taxonomy" id="200615"/>
    <lineage>
        <taxon>Bacteria</taxon>
        <taxon>Pseudomonadati</taxon>
        <taxon>Pseudomonadota</taxon>
        <taxon>Alphaproteobacteria</taxon>
        <taxon>Hyphomicrobiales</taxon>
        <taxon>Nitrobacteraceae</taxon>
        <taxon>Rhodoplanes</taxon>
    </lineage>
</organism>
<dbReference type="InterPro" id="IPR052344">
    <property type="entry name" value="Transposase-related"/>
</dbReference>
<dbReference type="EMBL" id="WNKV01000016">
    <property type="protein sequence ID" value="MTW18407.1"/>
    <property type="molecule type" value="Genomic_DNA"/>
</dbReference>
<accession>A0A9X5ATB1</accession>
<dbReference type="InterPro" id="IPR039552">
    <property type="entry name" value="IS66_C"/>
</dbReference>
<dbReference type="PANTHER" id="PTHR33678">
    <property type="entry name" value="BLL1576 PROTEIN"/>
    <property type="match status" value="1"/>
</dbReference>
<evidence type="ECO:0000259" key="1">
    <source>
        <dbReference type="Pfam" id="PF03050"/>
    </source>
</evidence>
<name>A0A9X5ATB1_9BRAD</name>
<evidence type="ECO:0000259" key="2">
    <source>
        <dbReference type="Pfam" id="PF13817"/>
    </source>
</evidence>
<sequence length="253" mass="28370">MPAAYASRPASPPPMQGSLPAGGLRLYREGVEPSGSLRKVSNYMFILLPRAYPDASWAHARRKLFELADIAAKARSRKPSTISPIAFEAVQKFDAIFMLERSINGLSSEARVAVRRKDIAPLVNDLVDWMKRERGKLSRHNEVAKAFDYMLKRIDVFTRFIDDGRICLSNNAAERELRGIALGRRSWLFAGSDRGGERAALMLTLIHTAKLNDIDPQAWLADVLARIADHRITDLAALLPWNWRRLVPVARAA</sequence>
<evidence type="ECO:0000313" key="4">
    <source>
        <dbReference type="Proteomes" id="UP000438991"/>
    </source>
</evidence>
<dbReference type="Proteomes" id="UP000438991">
    <property type="component" value="Unassembled WGS sequence"/>
</dbReference>
<gene>
    <name evidence="3" type="ORF">GJ689_19580</name>
</gene>
<dbReference type="AlphaFoldDB" id="A0A9X5ATB1"/>
<dbReference type="Pfam" id="PF03050">
    <property type="entry name" value="DDE_Tnp_IS66"/>
    <property type="match status" value="1"/>
</dbReference>
<feature type="domain" description="Transposase IS66 C-terminal" evidence="2">
    <location>
        <begin position="204"/>
        <end position="241"/>
    </location>
</feature>
<dbReference type="Pfam" id="PF13817">
    <property type="entry name" value="DDE_Tnp_IS66_C"/>
    <property type="match status" value="1"/>
</dbReference>
<dbReference type="PANTHER" id="PTHR33678:SF1">
    <property type="entry name" value="BLL1576 PROTEIN"/>
    <property type="match status" value="1"/>
</dbReference>
<feature type="domain" description="Transposase IS66 central" evidence="1">
    <location>
        <begin position="57"/>
        <end position="197"/>
    </location>
</feature>